<proteinExistence type="inferred from homology"/>
<evidence type="ECO:0000256" key="1">
    <source>
        <dbReference type="ARBA" id="ARBA00010641"/>
    </source>
</evidence>
<dbReference type="InterPro" id="IPR013324">
    <property type="entry name" value="RNA_pol_sigma_r3/r4-like"/>
</dbReference>
<dbReference type="EMBL" id="FOJG01000001">
    <property type="protein sequence ID" value="SEW42944.1"/>
    <property type="molecule type" value="Genomic_DNA"/>
</dbReference>
<dbReference type="InterPro" id="IPR007627">
    <property type="entry name" value="RNA_pol_sigma70_r2"/>
</dbReference>
<comment type="similarity">
    <text evidence="1">Belongs to the sigma-70 factor family. ECF subfamily.</text>
</comment>
<dbReference type="PANTHER" id="PTHR43133">
    <property type="entry name" value="RNA POLYMERASE ECF-TYPE SIGMA FACTO"/>
    <property type="match status" value="1"/>
</dbReference>
<reference evidence="8" key="1">
    <citation type="submission" date="2016-10" db="EMBL/GenBank/DDBJ databases">
        <authorList>
            <person name="Varghese N."/>
            <person name="Submissions S."/>
        </authorList>
    </citation>
    <scope>NUCLEOTIDE SEQUENCE [LARGE SCALE GENOMIC DNA]</scope>
    <source>
        <strain evidence="8">DSM 3695</strain>
    </source>
</reference>
<feature type="domain" description="RNA polymerase sigma-70 region 2" evidence="5">
    <location>
        <begin position="28"/>
        <end position="95"/>
    </location>
</feature>
<organism evidence="7 8">
    <name type="scientific">Chitinophaga arvensicola</name>
    <dbReference type="NCBI Taxonomy" id="29529"/>
    <lineage>
        <taxon>Bacteria</taxon>
        <taxon>Pseudomonadati</taxon>
        <taxon>Bacteroidota</taxon>
        <taxon>Chitinophagia</taxon>
        <taxon>Chitinophagales</taxon>
        <taxon>Chitinophagaceae</taxon>
        <taxon>Chitinophaga</taxon>
    </lineage>
</organism>
<dbReference type="InterPro" id="IPR014284">
    <property type="entry name" value="RNA_pol_sigma-70_dom"/>
</dbReference>
<sequence>MTKDAFPFTGAEITKALNNQDVSVFRQLYDTCSEELYLLAYRWVKDSSLAKDLVHNLFVHLWEKGTTITITGNVPHYLYRAITNQAINELKRRKRQVGEDILQFQSDHSSFYETADYILLQKELMQHLQSLPPRCREIFILSRIRELEPAEIAEKLDISLNTVYFQLSTALKTLRQILPVKKSLR</sequence>
<dbReference type="PANTHER" id="PTHR43133:SF46">
    <property type="entry name" value="RNA POLYMERASE SIGMA-70 FACTOR ECF SUBFAMILY"/>
    <property type="match status" value="1"/>
</dbReference>
<dbReference type="GO" id="GO:0016987">
    <property type="term" value="F:sigma factor activity"/>
    <property type="evidence" value="ECO:0007669"/>
    <property type="project" value="UniProtKB-KW"/>
</dbReference>
<dbReference type="InterPro" id="IPR039425">
    <property type="entry name" value="RNA_pol_sigma-70-like"/>
</dbReference>
<dbReference type="SUPFAM" id="SSF88659">
    <property type="entry name" value="Sigma3 and sigma4 domains of RNA polymerase sigma factors"/>
    <property type="match status" value="1"/>
</dbReference>
<evidence type="ECO:0000259" key="5">
    <source>
        <dbReference type="Pfam" id="PF04542"/>
    </source>
</evidence>
<dbReference type="AlphaFoldDB" id="A0A1I0RNV7"/>
<evidence type="ECO:0000313" key="7">
    <source>
        <dbReference type="EMBL" id="SEW42944.1"/>
    </source>
</evidence>
<dbReference type="STRING" id="29529.SAMN04488122_3159"/>
<dbReference type="InterPro" id="IPR013249">
    <property type="entry name" value="RNA_pol_sigma70_r4_t2"/>
</dbReference>
<dbReference type="InterPro" id="IPR013325">
    <property type="entry name" value="RNA_pol_sigma_r2"/>
</dbReference>
<dbReference type="Pfam" id="PF08281">
    <property type="entry name" value="Sigma70_r4_2"/>
    <property type="match status" value="1"/>
</dbReference>
<dbReference type="RefSeq" id="WP_089896272.1">
    <property type="nucleotide sequence ID" value="NZ_FOJG01000001.1"/>
</dbReference>
<name>A0A1I0RNV7_9BACT</name>
<keyword evidence="8" id="KW-1185">Reference proteome</keyword>
<dbReference type="InterPro" id="IPR036388">
    <property type="entry name" value="WH-like_DNA-bd_sf"/>
</dbReference>
<dbReference type="GO" id="GO:0003677">
    <property type="term" value="F:DNA binding"/>
    <property type="evidence" value="ECO:0007669"/>
    <property type="project" value="InterPro"/>
</dbReference>
<evidence type="ECO:0000256" key="3">
    <source>
        <dbReference type="ARBA" id="ARBA00023082"/>
    </source>
</evidence>
<evidence type="ECO:0000256" key="4">
    <source>
        <dbReference type="ARBA" id="ARBA00023163"/>
    </source>
</evidence>
<protein>
    <submittedName>
        <fullName evidence="7">RNA polymerase sigma-70 factor, ECF subfamily</fullName>
    </submittedName>
</protein>
<evidence type="ECO:0000259" key="6">
    <source>
        <dbReference type="Pfam" id="PF08281"/>
    </source>
</evidence>
<feature type="domain" description="RNA polymerase sigma factor 70 region 4 type 2" evidence="6">
    <location>
        <begin position="123"/>
        <end position="174"/>
    </location>
</feature>
<evidence type="ECO:0000256" key="2">
    <source>
        <dbReference type="ARBA" id="ARBA00023015"/>
    </source>
</evidence>
<keyword evidence="2" id="KW-0805">Transcription regulation</keyword>
<dbReference type="GO" id="GO:0006352">
    <property type="term" value="P:DNA-templated transcription initiation"/>
    <property type="evidence" value="ECO:0007669"/>
    <property type="project" value="InterPro"/>
</dbReference>
<accession>A0A1I0RNV7</accession>
<evidence type="ECO:0000313" key="8">
    <source>
        <dbReference type="Proteomes" id="UP000199310"/>
    </source>
</evidence>
<dbReference type="Proteomes" id="UP000199310">
    <property type="component" value="Unassembled WGS sequence"/>
</dbReference>
<dbReference type="Gene3D" id="1.10.1740.10">
    <property type="match status" value="1"/>
</dbReference>
<dbReference type="Gene3D" id="1.10.10.10">
    <property type="entry name" value="Winged helix-like DNA-binding domain superfamily/Winged helix DNA-binding domain"/>
    <property type="match status" value="1"/>
</dbReference>
<dbReference type="Pfam" id="PF04542">
    <property type="entry name" value="Sigma70_r2"/>
    <property type="match status" value="1"/>
</dbReference>
<keyword evidence="4" id="KW-0804">Transcription</keyword>
<gene>
    <name evidence="7" type="ORF">SAMN04488122_3159</name>
</gene>
<dbReference type="NCBIfam" id="TIGR02937">
    <property type="entry name" value="sigma70-ECF"/>
    <property type="match status" value="1"/>
</dbReference>
<keyword evidence="3" id="KW-0731">Sigma factor</keyword>
<dbReference type="OrthoDB" id="1100095at2"/>
<dbReference type="SUPFAM" id="SSF88946">
    <property type="entry name" value="Sigma2 domain of RNA polymerase sigma factors"/>
    <property type="match status" value="1"/>
</dbReference>
<dbReference type="NCBIfam" id="TIGR02985">
    <property type="entry name" value="Sig70_bacteroi1"/>
    <property type="match status" value="1"/>
</dbReference>
<dbReference type="InterPro" id="IPR014327">
    <property type="entry name" value="RNA_pol_sigma70_bacteroid"/>
</dbReference>